<proteinExistence type="predicted"/>
<reference evidence="1" key="1">
    <citation type="submission" date="2021-02" db="EMBL/GenBank/DDBJ databases">
        <title>Psilocybe cubensis genome.</title>
        <authorList>
            <person name="Mckernan K.J."/>
            <person name="Crawford S."/>
            <person name="Trippe A."/>
            <person name="Kane L.T."/>
            <person name="Mclaughlin S."/>
        </authorList>
    </citation>
    <scope>NUCLEOTIDE SEQUENCE [LARGE SCALE GENOMIC DNA]</scope>
    <source>
        <strain evidence="1">MGC-MH-2018</strain>
    </source>
</reference>
<accession>A0A8H7Y3P2</accession>
<dbReference type="EMBL" id="JAFIQS010000004">
    <property type="protein sequence ID" value="KAG5170520.1"/>
    <property type="molecule type" value="Genomic_DNA"/>
</dbReference>
<organism evidence="1">
    <name type="scientific">Psilocybe cubensis</name>
    <name type="common">Psychedelic mushroom</name>
    <name type="synonym">Stropharia cubensis</name>
    <dbReference type="NCBI Taxonomy" id="181762"/>
    <lineage>
        <taxon>Eukaryota</taxon>
        <taxon>Fungi</taxon>
        <taxon>Dikarya</taxon>
        <taxon>Basidiomycota</taxon>
        <taxon>Agaricomycotina</taxon>
        <taxon>Agaricomycetes</taxon>
        <taxon>Agaricomycetidae</taxon>
        <taxon>Agaricales</taxon>
        <taxon>Agaricineae</taxon>
        <taxon>Strophariaceae</taxon>
        <taxon>Psilocybe</taxon>
    </lineage>
</organism>
<protein>
    <submittedName>
        <fullName evidence="1">Uncharacterized protein</fullName>
    </submittedName>
</protein>
<dbReference type="OrthoDB" id="2745898at2759"/>
<gene>
    <name evidence="1" type="ORF">JR316_004909</name>
</gene>
<name>A0A8H7Y3P2_PSICU</name>
<evidence type="ECO:0000313" key="1">
    <source>
        <dbReference type="EMBL" id="KAG5170520.1"/>
    </source>
</evidence>
<comment type="caution">
    <text evidence="1">The sequence shown here is derived from an EMBL/GenBank/DDBJ whole genome shotgun (WGS) entry which is preliminary data.</text>
</comment>
<sequence length="382" mass="43866">MQPRIPVEIVGLIIDIVAQAEKKLDDQCRNIKAWSLTCRAFLPQCRSHIFADINADSWNKLPNLCRLLKDSPWIGHYVPSLKLGLPYGFQRDLLSELPHLKNVVRLKSFFIDGHLSSWLYIPLPVQSIILHLMHLPTIDTIGFINISDMSPLHLAPCNLDSLTLDDESFDGKRCPARTIKCHRLFLKERKTITNTIKTLSKDQFDRRLLKCLHLTATTGMYQDSETLHCQLLTEMPFLEELEIRLFEDNFYYNFSSALASAPPTLKSLKICITIASLRDVPHLVKGIQQAADTVGHIVEHLTLNVLSDTSSIFQFPLVEGVLEDPGLAADTPISSEGNELKLRLYKFLEDRNVRFFYSITPRSFQERDYEVEEIDWQEMVWD</sequence>
<dbReference type="AlphaFoldDB" id="A0A8H7Y3P2"/>